<organism evidence="1 2">
    <name type="scientific">Tanacetum coccineum</name>
    <dbReference type="NCBI Taxonomy" id="301880"/>
    <lineage>
        <taxon>Eukaryota</taxon>
        <taxon>Viridiplantae</taxon>
        <taxon>Streptophyta</taxon>
        <taxon>Embryophyta</taxon>
        <taxon>Tracheophyta</taxon>
        <taxon>Spermatophyta</taxon>
        <taxon>Magnoliopsida</taxon>
        <taxon>eudicotyledons</taxon>
        <taxon>Gunneridae</taxon>
        <taxon>Pentapetalae</taxon>
        <taxon>asterids</taxon>
        <taxon>campanulids</taxon>
        <taxon>Asterales</taxon>
        <taxon>Asteraceae</taxon>
        <taxon>Asteroideae</taxon>
        <taxon>Anthemideae</taxon>
        <taxon>Anthemidinae</taxon>
        <taxon>Tanacetum</taxon>
    </lineage>
</organism>
<name>A0ABQ5FL90_9ASTR</name>
<sequence>MSDGAILVYRCLCQLNHLILVIEELSKHWMAQFGIVFESVRESSSATKWTDFRKNLHKILKLATDRLFRGTSSFVGLAMVKARLPLVVACGKERRTRARSRSGITIHEFGDQTHLVLDELERELGMVELEKSGVDYLRWRKTGRSNLVSNHLSHWWLDNFGKNDHPRKLHNFARSPLRVRRRAGVLFSYRESYAQTISFKLRQHRMKLRGSKSSVSLWKTMALLFDD</sequence>
<accession>A0ABQ5FL90</accession>
<evidence type="ECO:0000313" key="1">
    <source>
        <dbReference type="EMBL" id="GJT63929.1"/>
    </source>
</evidence>
<dbReference type="EMBL" id="BQNB010017502">
    <property type="protein sequence ID" value="GJT63929.1"/>
    <property type="molecule type" value="Genomic_DNA"/>
</dbReference>
<evidence type="ECO:0000313" key="2">
    <source>
        <dbReference type="Proteomes" id="UP001151760"/>
    </source>
</evidence>
<reference evidence="1" key="2">
    <citation type="submission" date="2022-01" db="EMBL/GenBank/DDBJ databases">
        <authorList>
            <person name="Yamashiro T."/>
            <person name="Shiraishi A."/>
            <person name="Satake H."/>
            <person name="Nakayama K."/>
        </authorList>
    </citation>
    <scope>NUCLEOTIDE SEQUENCE</scope>
</reference>
<gene>
    <name evidence="1" type="ORF">Tco_1015409</name>
</gene>
<protein>
    <submittedName>
        <fullName evidence="1">Uncharacterized protein</fullName>
    </submittedName>
</protein>
<proteinExistence type="predicted"/>
<reference evidence="1" key="1">
    <citation type="journal article" date="2022" name="Int. J. Mol. Sci.">
        <title>Draft Genome of Tanacetum Coccineum: Genomic Comparison of Closely Related Tanacetum-Family Plants.</title>
        <authorList>
            <person name="Yamashiro T."/>
            <person name="Shiraishi A."/>
            <person name="Nakayama K."/>
            <person name="Satake H."/>
        </authorList>
    </citation>
    <scope>NUCLEOTIDE SEQUENCE</scope>
</reference>
<keyword evidence="2" id="KW-1185">Reference proteome</keyword>
<dbReference type="Proteomes" id="UP001151760">
    <property type="component" value="Unassembled WGS sequence"/>
</dbReference>
<comment type="caution">
    <text evidence="1">The sequence shown here is derived from an EMBL/GenBank/DDBJ whole genome shotgun (WGS) entry which is preliminary data.</text>
</comment>